<gene>
    <name evidence="1" type="ORF">dnl_59310</name>
</gene>
<evidence type="ECO:0000313" key="1">
    <source>
        <dbReference type="EMBL" id="QTA83519.1"/>
    </source>
</evidence>
<proteinExistence type="predicted"/>
<name>A0A975GJH3_9BACT</name>
<dbReference type="AlphaFoldDB" id="A0A975GJH3"/>
<reference evidence="1" key="1">
    <citation type="journal article" date="2021" name="Microb. Physiol.">
        <title>Proteogenomic Insights into the Physiology of Marine, Sulfate-Reducing, Filamentous Desulfonema limicola and Desulfonema magnum.</title>
        <authorList>
            <person name="Schnaars V."/>
            <person name="Wohlbrand L."/>
            <person name="Scheve S."/>
            <person name="Hinrichs C."/>
            <person name="Reinhardt R."/>
            <person name="Rabus R."/>
        </authorList>
    </citation>
    <scope>NUCLEOTIDE SEQUENCE</scope>
    <source>
        <strain evidence="1">5ac10</strain>
    </source>
</reference>
<sequence length="40" mass="4827">MQTKIRAMLFVEENDTEWNDFTMMEFLNGYSEKDAIYDSL</sequence>
<dbReference type="KEGG" id="dli:dnl_59310"/>
<accession>A0A975GJH3</accession>
<organism evidence="1 2">
    <name type="scientific">Desulfonema limicola</name>
    <dbReference type="NCBI Taxonomy" id="45656"/>
    <lineage>
        <taxon>Bacteria</taxon>
        <taxon>Pseudomonadati</taxon>
        <taxon>Thermodesulfobacteriota</taxon>
        <taxon>Desulfobacteria</taxon>
        <taxon>Desulfobacterales</taxon>
        <taxon>Desulfococcaceae</taxon>
        <taxon>Desulfonema</taxon>
    </lineage>
</organism>
<dbReference type="Proteomes" id="UP000663720">
    <property type="component" value="Chromosome"/>
</dbReference>
<keyword evidence="2" id="KW-1185">Reference proteome</keyword>
<evidence type="ECO:0000313" key="2">
    <source>
        <dbReference type="Proteomes" id="UP000663720"/>
    </source>
</evidence>
<dbReference type="EMBL" id="CP061799">
    <property type="protein sequence ID" value="QTA83519.1"/>
    <property type="molecule type" value="Genomic_DNA"/>
</dbReference>
<protein>
    <submittedName>
        <fullName evidence="1">Uncharacterized protein</fullName>
    </submittedName>
</protein>